<keyword evidence="2" id="KW-0863">Zinc-finger</keyword>
<dbReference type="EMBL" id="JARKHS020026773">
    <property type="protein sequence ID" value="KAK8766033.1"/>
    <property type="molecule type" value="Genomic_DNA"/>
</dbReference>
<accession>A0AAQ4DU93</accession>
<reference evidence="5 6" key="1">
    <citation type="journal article" date="2023" name="Arcadia Sci">
        <title>De novo assembly of a long-read Amblyomma americanum tick genome.</title>
        <authorList>
            <person name="Chou S."/>
            <person name="Poskanzer K.E."/>
            <person name="Rollins M."/>
            <person name="Thuy-Boun P.S."/>
        </authorList>
    </citation>
    <scope>NUCLEOTIDE SEQUENCE [LARGE SCALE GENOMIC DNA]</scope>
    <source>
        <strain evidence="5">F_SG_1</strain>
        <tissue evidence="5">Salivary glands</tissue>
    </source>
</reference>
<name>A0AAQ4DU93_AMBAM</name>
<dbReference type="InterPro" id="IPR017907">
    <property type="entry name" value="Znf_RING_CS"/>
</dbReference>
<dbReference type="Proteomes" id="UP001321473">
    <property type="component" value="Unassembled WGS sequence"/>
</dbReference>
<evidence type="ECO:0000313" key="5">
    <source>
        <dbReference type="EMBL" id="KAK8766033.1"/>
    </source>
</evidence>
<keyword evidence="6" id="KW-1185">Reference proteome</keyword>
<keyword evidence="3" id="KW-0862">Zinc</keyword>
<evidence type="ECO:0000256" key="1">
    <source>
        <dbReference type="ARBA" id="ARBA00022723"/>
    </source>
</evidence>
<feature type="compositionally biased region" description="Polar residues" evidence="4">
    <location>
        <begin position="279"/>
        <end position="288"/>
    </location>
</feature>
<keyword evidence="1" id="KW-0479">Metal-binding</keyword>
<evidence type="ECO:0000313" key="6">
    <source>
        <dbReference type="Proteomes" id="UP001321473"/>
    </source>
</evidence>
<sequence length="343" mass="39398">MHTAPSESFLQSKQDKPHFVRELCVVLQRKMEFLEGSDGTYLNLQVDNSTKVPCKIYQCKGDLFDRCMSCDSIPETLYRLMCAHKVCEDCLYAGETHVCRACSLKTATEKVAEQTPEKNRGLDVLIIRCPVCPRILHFFSFMKAHITSEHQDKLEDLAKLQQGMKEEHANSGTYQDPCKRLYPDLKSSDFPQEQETNIHPSHGGAVSNETQEENKVNGGLQTCKYCCMEWSTVELRDHVVSCSKRVQNCQERKEQITGSSYAEHHKTSTEEEARKKDGQFSSQSSSTPAIEEELERRKCIEKEVEMLKETIKNLEDKIERLETPLKNIVRELLAKQENNAYKF</sequence>
<proteinExistence type="predicted"/>
<evidence type="ECO:0000256" key="3">
    <source>
        <dbReference type="ARBA" id="ARBA00022833"/>
    </source>
</evidence>
<feature type="region of interest" description="Disordered" evidence="4">
    <location>
        <begin position="190"/>
        <end position="210"/>
    </location>
</feature>
<dbReference type="GO" id="GO:0008270">
    <property type="term" value="F:zinc ion binding"/>
    <property type="evidence" value="ECO:0007669"/>
    <property type="project" value="UniProtKB-KW"/>
</dbReference>
<organism evidence="5 6">
    <name type="scientific">Amblyomma americanum</name>
    <name type="common">Lone star tick</name>
    <dbReference type="NCBI Taxonomy" id="6943"/>
    <lineage>
        <taxon>Eukaryota</taxon>
        <taxon>Metazoa</taxon>
        <taxon>Ecdysozoa</taxon>
        <taxon>Arthropoda</taxon>
        <taxon>Chelicerata</taxon>
        <taxon>Arachnida</taxon>
        <taxon>Acari</taxon>
        <taxon>Parasitiformes</taxon>
        <taxon>Ixodida</taxon>
        <taxon>Ixodoidea</taxon>
        <taxon>Ixodidae</taxon>
        <taxon>Amblyomminae</taxon>
        <taxon>Amblyomma</taxon>
    </lineage>
</organism>
<gene>
    <name evidence="5" type="ORF">V5799_007185</name>
</gene>
<protein>
    <submittedName>
        <fullName evidence="5">Uncharacterized protein</fullName>
    </submittedName>
</protein>
<feature type="compositionally biased region" description="Polar residues" evidence="4">
    <location>
        <begin position="190"/>
        <end position="199"/>
    </location>
</feature>
<evidence type="ECO:0000256" key="2">
    <source>
        <dbReference type="ARBA" id="ARBA00022771"/>
    </source>
</evidence>
<feature type="compositionally biased region" description="Basic and acidic residues" evidence="4">
    <location>
        <begin position="262"/>
        <end position="278"/>
    </location>
</feature>
<dbReference type="PROSITE" id="PS00518">
    <property type="entry name" value="ZF_RING_1"/>
    <property type="match status" value="1"/>
</dbReference>
<comment type="caution">
    <text evidence="5">The sequence shown here is derived from an EMBL/GenBank/DDBJ whole genome shotgun (WGS) entry which is preliminary data.</text>
</comment>
<feature type="region of interest" description="Disordered" evidence="4">
    <location>
        <begin position="253"/>
        <end position="293"/>
    </location>
</feature>
<dbReference type="AlphaFoldDB" id="A0AAQ4DU93"/>
<evidence type="ECO:0000256" key="4">
    <source>
        <dbReference type="SAM" id="MobiDB-lite"/>
    </source>
</evidence>